<protein>
    <submittedName>
        <fullName evidence="2">TfoX N-terminal domain-containing protein</fullName>
    </submittedName>
</protein>
<dbReference type="STRING" id="282683.SAMN04488105_11036"/>
<dbReference type="InterPro" id="IPR007076">
    <property type="entry name" value="TfoX_N"/>
</dbReference>
<reference evidence="3" key="1">
    <citation type="submission" date="2016-10" db="EMBL/GenBank/DDBJ databases">
        <authorList>
            <person name="Varghese N."/>
            <person name="Submissions S."/>
        </authorList>
    </citation>
    <scope>NUCLEOTIDE SEQUENCE [LARGE SCALE GENOMIC DNA]</scope>
    <source>
        <strain evidence="3">DSM 10146</strain>
    </source>
</reference>
<name>A0A1G7H3N9_9RHOB</name>
<dbReference type="EMBL" id="FNAV01000010">
    <property type="protein sequence ID" value="SDE95057.1"/>
    <property type="molecule type" value="Genomic_DNA"/>
</dbReference>
<sequence>MAHDEGLAETLRSDLAAVPDLREIAMFGGLCFTSRGNMVCGTFRDHGLYRVGKAQVPRALALPHTGPMTMGERTMGGFVTLDPDGFADDALREHLTRLALAFVATLDPK</sequence>
<keyword evidence="3" id="KW-1185">Reference proteome</keyword>
<dbReference type="Gene3D" id="3.30.1460.30">
    <property type="entry name" value="YgaC/TfoX-N like chaperone"/>
    <property type="match status" value="1"/>
</dbReference>
<organism evidence="2 3">
    <name type="scientific">Salipiger thiooxidans</name>
    <dbReference type="NCBI Taxonomy" id="282683"/>
    <lineage>
        <taxon>Bacteria</taxon>
        <taxon>Pseudomonadati</taxon>
        <taxon>Pseudomonadota</taxon>
        <taxon>Alphaproteobacteria</taxon>
        <taxon>Rhodobacterales</taxon>
        <taxon>Roseobacteraceae</taxon>
        <taxon>Salipiger</taxon>
    </lineage>
</organism>
<dbReference type="RefSeq" id="WP_008885917.1">
    <property type="nucleotide sequence ID" value="NZ_FNAV01000010.1"/>
</dbReference>
<evidence type="ECO:0000313" key="3">
    <source>
        <dbReference type="Proteomes" id="UP000198994"/>
    </source>
</evidence>
<dbReference type="SUPFAM" id="SSF159894">
    <property type="entry name" value="YgaC/TfoX-N like"/>
    <property type="match status" value="1"/>
</dbReference>
<evidence type="ECO:0000259" key="1">
    <source>
        <dbReference type="Pfam" id="PF04993"/>
    </source>
</evidence>
<proteinExistence type="predicted"/>
<accession>A0A1G7H3N9</accession>
<dbReference type="Pfam" id="PF04993">
    <property type="entry name" value="TfoX_N"/>
    <property type="match status" value="1"/>
</dbReference>
<feature type="domain" description="TfoX N-terminal" evidence="1">
    <location>
        <begin position="15"/>
        <end position="102"/>
    </location>
</feature>
<dbReference type="AlphaFoldDB" id="A0A1G7H3N9"/>
<gene>
    <name evidence="2" type="ORF">SAMN04488105_11036</name>
</gene>
<dbReference type="Proteomes" id="UP000198994">
    <property type="component" value="Unassembled WGS sequence"/>
</dbReference>
<evidence type="ECO:0000313" key="2">
    <source>
        <dbReference type="EMBL" id="SDE95057.1"/>
    </source>
</evidence>